<gene>
    <name evidence="5" type="ORF">QWZ03_03440</name>
</gene>
<dbReference type="InterPro" id="IPR036291">
    <property type="entry name" value="NAD(P)-bd_dom_sf"/>
</dbReference>
<feature type="domain" description="NAD-dependent epimerase/dehydratase" evidence="3">
    <location>
        <begin position="185"/>
        <end position="404"/>
    </location>
</feature>
<comment type="similarity">
    <text evidence="1">Belongs to the NAD(P)-dependent epimerase/dehydratase family. SDR39U1 subfamily.</text>
</comment>
<evidence type="ECO:0000313" key="6">
    <source>
        <dbReference type="Proteomes" id="UP001180081"/>
    </source>
</evidence>
<evidence type="ECO:0000313" key="5">
    <source>
        <dbReference type="EMBL" id="MDN3575823.1"/>
    </source>
</evidence>
<proteinExistence type="inferred from homology"/>
<reference evidence="5" key="1">
    <citation type="journal article" date="2014" name="Int. J. Syst. Evol. Microbiol.">
        <title>Complete genome of a new Firmicutes species belonging to the dominant human colonic microbiota ('Ruminococcus bicirculans') reveals two chromosomes and a selective capacity to utilize plant glucans.</title>
        <authorList>
            <consortium name="NISC Comparative Sequencing Program"/>
            <person name="Wegmann U."/>
            <person name="Louis P."/>
            <person name="Goesmann A."/>
            <person name="Henrissat B."/>
            <person name="Duncan S.H."/>
            <person name="Flint H.J."/>
        </authorList>
    </citation>
    <scope>NUCLEOTIDE SEQUENCE</scope>
    <source>
        <strain evidence="5">CECT 7703</strain>
    </source>
</reference>
<dbReference type="SUPFAM" id="SSF51735">
    <property type="entry name" value="NAD(P)-binding Rossmann-fold domains"/>
    <property type="match status" value="1"/>
</dbReference>
<dbReference type="Pfam" id="PF08338">
    <property type="entry name" value="DUF1731"/>
    <property type="match status" value="1"/>
</dbReference>
<feature type="domain" description="DUF1731" evidence="4">
    <location>
        <begin position="432"/>
        <end position="478"/>
    </location>
</feature>
<dbReference type="Gene3D" id="3.40.50.720">
    <property type="entry name" value="NAD(P)-binding Rossmann-like Domain"/>
    <property type="match status" value="1"/>
</dbReference>
<dbReference type="NCBIfam" id="TIGR01777">
    <property type="entry name" value="yfcH"/>
    <property type="match status" value="1"/>
</dbReference>
<feature type="transmembrane region" description="Helical" evidence="2">
    <location>
        <begin position="342"/>
        <end position="361"/>
    </location>
</feature>
<feature type="transmembrane region" description="Helical" evidence="2">
    <location>
        <begin position="103"/>
        <end position="120"/>
    </location>
</feature>
<feature type="transmembrane region" description="Helical" evidence="2">
    <location>
        <begin position="47"/>
        <end position="64"/>
    </location>
</feature>
<dbReference type="InterPro" id="IPR010099">
    <property type="entry name" value="SDR39U1"/>
</dbReference>
<dbReference type="Proteomes" id="UP001180081">
    <property type="component" value="Unassembled WGS sequence"/>
</dbReference>
<dbReference type="EMBL" id="JAUFPU010000003">
    <property type="protein sequence ID" value="MDN3575823.1"/>
    <property type="molecule type" value="Genomic_DNA"/>
</dbReference>
<reference evidence="5" key="2">
    <citation type="submission" date="2023-06" db="EMBL/GenBank/DDBJ databases">
        <authorList>
            <person name="Lucena T."/>
            <person name="Sun Q."/>
        </authorList>
    </citation>
    <scope>NUCLEOTIDE SEQUENCE</scope>
    <source>
        <strain evidence="5">CECT 7703</strain>
    </source>
</reference>
<evidence type="ECO:0000259" key="4">
    <source>
        <dbReference type="Pfam" id="PF08338"/>
    </source>
</evidence>
<dbReference type="Pfam" id="PF01370">
    <property type="entry name" value="Epimerase"/>
    <property type="match status" value="1"/>
</dbReference>
<accession>A0ABT8B122</accession>
<protein>
    <submittedName>
        <fullName evidence="5">TIGR01777 family oxidoreductase</fullName>
    </submittedName>
</protein>
<sequence length="479" mass="51600">MFATPLDWVLNLLILQGLMGAFDTVYHHELTVGLPQRPGARKELTLHAVRALLYGVVFAALAHVGFHGLWVAAIAALVLVEVGLTLWDFVVEDNSRKLPSTERVLHTVLAINGGALFGLYAWQLADWASLPSALVSLDTGWRGCLLSLFAAGVALSGVRDALAARKLGQAAATPNPFAGLPHQRVLVTGGTGFIGEALVSQLLAAGHNVTVLARDPLNAAYLFHGRARCVPALDQLHSAEQFDAIINLAGAPVVGPRWSPQRKAQLLASRVGTTQALQAWLARATHKPATWIQASAIGYYGVRPADELLHEDSRAGQGFMTELCARWEESAQPAQRQGLRLVTLRLGLVFGPGGALLPLLLPHRFGLGGRMGNGRQIMSWVHRDDVLGMIARALGDGTMQGTYNAVAPEAISQADFAQTIGRLMHRPVFLHLPAAPLRLIMGEMAQLFFDGQRVVPHRLQSHGYVFRHPTLAGALRALI</sequence>
<feature type="transmembrane region" description="Helical" evidence="2">
    <location>
        <begin position="140"/>
        <end position="158"/>
    </location>
</feature>
<dbReference type="PANTHER" id="PTHR11092:SF0">
    <property type="entry name" value="EPIMERASE FAMILY PROTEIN SDR39U1"/>
    <property type="match status" value="1"/>
</dbReference>
<organism evidence="5 6">
    <name type="scientific">Chitinimonas viridis</name>
    <dbReference type="NCBI Taxonomy" id="664880"/>
    <lineage>
        <taxon>Bacteria</taxon>
        <taxon>Pseudomonadati</taxon>
        <taxon>Pseudomonadota</taxon>
        <taxon>Betaproteobacteria</taxon>
        <taxon>Neisseriales</taxon>
        <taxon>Chitinibacteraceae</taxon>
        <taxon>Chitinimonas</taxon>
    </lineage>
</organism>
<comment type="caution">
    <text evidence="5">The sequence shown here is derived from an EMBL/GenBank/DDBJ whole genome shotgun (WGS) entry which is preliminary data.</text>
</comment>
<dbReference type="RefSeq" id="WP_290331461.1">
    <property type="nucleotide sequence ID" value="NZ_JAUFPU010000003.1"/>
</dbReference>
<evidence type="ECO:0000259" key="3">
    <source>
        <dbReference type="Pfam" id="PF01370"/>
    </source>
</evidence>
<evidence type="ECO:0000256" key="1">
    <source>
        <dbReference type="ARBA" id="ARBA00009353"/>
    </source>
</evidence>
<dbReference type="PANTHER" id="PTHR11092">
    <property type="entry name" value="SUGAR NUCLEOTIDE EPIMERASE RELATED"/>
    <property type="match status" value="1"/>
</dbReference>
<dbReference type="InterPro" id="IPR013549">
    <property type="entry name" value="DUF1731"/>
</dbReference>
<name>A0ABT8B122_9NEIS</name>
<dbReference type="InterPro" id="IPR001509">
    <property type="entry name" value="Epimerase_deHydtase"/>
</dbReference>
<keyword evidence="2" id="KW-1133">Transmembrane helix</keyword>
<evidence type="ECO:0000256" key="2">
    <source>
        <dbReference type="SAM" id="Phobius"/>
    </source>
</evidence>
<keyword evidence="2" id="KW-0812">Transmembrane</keyword>
<keyword evidence="6" id="KW-1185">Reference proteome</keyword>
<keyword evidence="2" id="KW-0472">Membrane</keyword>
<feature type="transmembrane region" description="Helical" evidence="2">
    <location>
        <begin position="70"/>
        <end position="91"/>
    </location>
</feature>